<dbReference type="PANTHER" id="PTHR34477:SF1">
    <property type="entry name" value="UPF0213 PROTEIN YHBQ"/>
    <property type="match status" value="1"/>
</dbReference>
<dbReference type="SUPFAM" id="SSF82771">
    <property type="entry name" value="GIY-YIG endonuclease"/>
    <property type="match status" value="1"/>
</dbReference>
<evidence type="ECO:0000256" key="1">
    <source>
        <dbReference type="ARBA" id="ARBA00007435"/>
    </source>
</evidence>
<dbReference type="InterPro" id="IPR050190">
    <property type="entry name" value="UPF0213_domain"/>
</dbReference>
<dbReference type="Proteomes" id="UP000243136">
    <property type="component" value="Chromosome"/>
</dbReference>
<dbReference type="AlphaFoldDB" id="A0A250G4G0"/>
<dbReference type="InterPro" id="IPR000305">
    <property type="entry name" value="GIY-YIG_endonuc"/>
</dbReference>
<evidence type="ECO:0000313" key="3">
    <source>
        <dbReference type="EMBL" id="ATA92292.1"/>
    </source>
</evidence>
<evidence type="ECO:0000313" key="4">
    <source>
        <dbReference type="Proteomes" id="UP000243136"/>
    </source>
</evidence>
<dbReference type="Pfam" id="PF01541">
    <property type="entry name" value="GIY-YIG"/>
    <property type="match status" value="1"/>
</dbReference>
<dbReference type="EMBL" id="CP022388">
    <property type="protein sequence ID" value="ATA92292.1"/>
    <property type="molecule type" value="Genomic_DNA"/>
</dbReference>
<dbReference type="PROSITE" id="PS50164">
    <property type="entry name" value="GIY_YIG"/>
    <property type="match status" value="1"/>
</dbReference>
<organism evidence="3 4">
    <name type="scientific">Capnocytophaga canimorsus</name>
    <dbReference type="NCBI Taxonomy" id="28188"/>
    <lineage>
        <taxon>Bacteria</taxon>
        <taxon>Pseudomonadati</taxon>
        <taxon>Bacteroidota</taxon>
        <taxon>Flavobacteriia</taxon>
        <taxon>Flavobacteriales</taxon>
        <taxon>Flavobacteriaceae</taxon>
        <taxon>Capnocytophaga</taxon>
    </lineage>
</organism>
<accession>A0A250G4G0</accession>
<proteinExistence type="inferred from homology"/>
<protein>
    <recommendedName>
        <fullName evidence="2">GIY-YIG domain-containing protein</fullName>
    </recommendedName>
</protein>
<comment type="similarity">
    <text evidence="1">Belongs to the UPF0213 family.</text>
</comment>
<evidence type="ECO:0000259" key="2">
    <source>
        <dbReference type="PROSITE" id="PS50164"/>
    </source>
</evidence>
<dbReference type="Gene3D" id="3.40.1440.10">
    <property type="entry name" value="GIY-YIG endonuclease"/>
    <property type="match status" value="1"/>
</dbReference>
<dbReference type="RefSeq" id="WP_095917578.1">
    <property type="nucleotide sequence ID" value="NZ_CP022388.1"/>
</dbReference>
<dbReference type="InterPro" id="IPR035901">
    <property type="entry name" value="GIY-YIG_endonuc_sf"/>
</dbReference>
<reference evidence="4" key="1">
    <citation type="submission" date="2017-06" db="EMBL/GenBank/DDBJ databases">
        <title>Capnocytophaga spp. assemblies.</title>
        <authorList>
            <person name="Gulvik C.A."/>
        </authorList>
    </citation>
    <scope>NUCLEOTIDE SEQUENCE [LARGE SCALE GENOMIC DNA]</scope>
    <source>
        <strain evidence="4">H5594</strain>
    </source>
</reference>
<dbReference type="CDD" id="cd10456">
    <property type="entry name" value="GIY-YIG_UPF0213"/>
    <property type="match status" value="1"/>
</dbReference>
<feature type="domain" description="GIY-YIG" evidence="2">
    <location>
        <begin position="2"/>
        <end position="78"/>
    </location>
</feature>
<gene>
    <name evidence="3" type="ORF">CGC56_09055</name>
</gene>
<name>A0A250G4G0_9FLAO</name>
<sequence length="109" mass="12930">MNLYFVYILKCADNSYYTGVTNNVEERFVQHQEGYDVNAYTFSRRPVELVYYATFNNVNQAISFEKQVKGWSRKKKEALIGSNWERLKELAICKNETHFSNKENNIKNQ</sequence>
<dbReference type="PANTHER" id="PTHR34477">
    <property type="entry name" value="UPF0213 PROTEIN YHBQ"/>
    <property type="match status" value="1"/>
</dbReference>